<proteinExistence type="predicted"/>
<dbReference type="RefSeq" id="WP_305471578.1">
    <property type="nucleotide sequence ID" value="NZ_JAUYVT010000004.1"/>
</dbReference>
<protein>
    <recommendedName>
        <fullName evidence="3">RiboL-PSP-HEPN domain-containing protein</fullName>
    </recommendedName>
</protein>
<accession>A0ABT9FBY9</accession>
<dbReference type="Proteomes" id="UP001177212">
    <property type="component" value="Unassembled WGS sequence"/>
</dbReference>
<dbReference type="PROSITE" id="PS51257">
    <property type="entry name" value="PROKAR_LIPOPROTEIN"/>
    <property type="match status" value="1"/>
</dbReference>
<sequence>MKNTFQEFLHHIANELDFKSHQTTHTISACESALKIAKIIEESKEDDDAIRFEEIWCHIGKLFILCLQYEVSKGVKFSEFSKDCLIEISDLEKDYTKKQQIELLRLFSSIGLSSDELSTRVFFRLLKALKINEQEIRLSTIGLTCINKHKKEPSHLKDTLLGALYTTEMKADLNDTDEFTAYLLNEISNFEVKLIYDHYRIF</sequence>
<evidence type="ECO:0008006" key="3">
    <source>
        <dbReference type="Google" id="ProtNLM"/>
    </source>
</evidence>
<comment type="caution">
    <text evidence="1">The sequence shown here is derived from an EMBL/GenBank/DDBJ whole genome shotgun (WGS) entry which is preliminary data.</text>
</comment>
<gene>
    <name evidence="1" type="ORF">Q8W34_06605</name>
</gene>
<evidence type="ECO:0000313" key="2">
    <source>
        <dbReference type="Proteomes" id="UP001177212"/>
    </source>
</evidence>
<keyword evidence="2" id="KW-1185">Reference proteome</keyword>
<evidence type="ECO:0000313" key="1">
    <source>
        <dbReference type="EMBL" id="MDP2564297.1"/>
    </source>
</evidence>
<dbReference type="EMBL" id="JAUYVT010000004">
    <property type="protein sequence ID" value="MDP2564297.1"/>
    <property type="molecule type" value="Genomic_DNA"/>
</dbReference>
<reference evidence="1" key="1">
    <citation type="submission" date="2023-07" db="EMBL/GenBank/DDBJ databases">
        <title>Genome content predicts the carbon catabolic preferences of heterotrophic bacteria.</title>
        <authorList>
            <person name="Gralka M."/>
        </authorList>
    </citation>
    <scope>NUCLEOTIDE SEQUENCE</scope>
    <source>
        <strain evidence="1">4G09</strain>
    </source>
</reference>
<organism evidence="1 2">
    <name type="scientific">Pseudoalteromonas marina</name>
    <dbReference type="NCBI Taxonomy" id="267375"/>
    <lineage>
        <taxon>Bacteria</taxon>
        <taxon>Pseudomonadati</taxon>
        <taxon>Pseudomonadota</taxon>
        <taxon>Gammaproteobacteria</taxon>
        <taxon>Alteromonadales</taxon>
        <taxon>Pseudoalteromonadaceae</taxon>
        <taxon>Pseudoalteromonas</taxon>
    </lineage>
</organism>
<name>A0ABT9FBY9_9GAMM</name>